<evidence type="ECO:0000313" key="1">
    <source>
        <dbReference type="EMBL" id="KAJ9061246.1"/>
    </source>
</evidence>
<gene>
    <name evidence="1" type="ORF">DSO57_1022303</name>
</gene>
<accession>A0ACC2SFV7</accession>
<reference evidence="1" key="1">
    <citation type="submission" date="2022-04" db="EMBL/GenBank/DDBJ databases">
        <title>Genome of the entomopathogenic fungus Entomophthora muscae.</title>
        <authorList>
            <person name="Elya C."/>
            <person name="Lovett B.R."/>
            <person name="Lee E."/>
            <person name="Macias A.M."/>
            <person name="Hajek A.E."/>
            <person name="De Bivort B.L."/>
            <person name="Kasson M.T."/>
            <person name="De Fine Licht H.H."/>
            <person name="Stajich J.E."/>
        </authorList>
    </citation>
    <scope>NUCLEOTIDE SEQUENCE</scope>
    <source>
        <strain evidence="1">Berkeley</strain>
    </source>
</reference>
<dbReference type="Proteomes" id="UP001165960">
    <property type="component" value="Unassembled WGS sequence"/>
</dbReference>
<evidence type="ECO:0000313" key="2">
    <source>
        <dbReference type="Proteomes" id="UP001165960"/>
    </source>
</evidence>
<keyword evidence="2" id="KW-1185">Reference proteome</keyword>
<dbReference type="EMBL" id="QTSX02005082">
    <property type="protein sequence ID" value="KAJ9061246.1"/>
    <property type="molecule type" value="Genomic_DNA"/>
</dbReference>
<sequence length="87" mass="9783">MENEHTSNKCPVRLARIKPKIADSMFVELMAVEKRNTTPPLQSTNKHPCLVSLIIKQAKRMLSSCTLLDPKRTCIQEPTPTRAPSPN</sequence>
<name>A0ACC2SFV7_9FUNG</name>
<organism evidence="1 2">
    <name type="scientific">Entomophthora muscae</name>
    <dbReference type="NCBI Taxonomy" id="34485"/>
    <lineage>
        <taxon>Eukaryota</taxon>
        <taxon>Fungi</taxon>
        <taxon>Fungi incertae sedis</taxon>
        <taxon>Zoopagomycota</taxon>
        <taxon>Entomophthoromycotina</taxon>
        <taxon>Entomophthoromycetes</taxon>
        <taxon>Entomophthorales</taxon>
        <taxon>Entomophthoraceae</taxon>
        <taxon>Entomophthora</taxon>
    </lineage>
</organism>
<protein>
    <submittedName>
        <fullName evidence="1">Uncharacterized protein</fullName>
    </submittedName>
</protein>
<comment type="caution">
    <text evidence="1">The sequence shown here is derived from an EMBL/GenBank/DDBJ whole genome shotgun (WGS) entry which is preliminary data.</text>
</comment>
<proteinExistence type="predicted"/>